<dbReference type="Pfam" id="PF09578">
    <property type="entry name" value="Spore_YabQ"/>
    <property type="match status" value="1"/>
</dbReference>
<dbReference type="NCBIfam" id="TIGR02893">
    <property type="entry name" value="spore_yabQ"/>
    <property type="match status" value="1"/>
</dbReference>
<sequence>MAALFDTYKLLLRPHTYWNRVIVDTLFLLTQGCLIFYLLFLANGGMIRFYLFLAVLLGISTYFALFQPIYLPILNGFIRLTVNIYQLISRIVRALIIKPIIWVIRLVVTLLVGLLALIWRLVVIIYKIIAFFIQPFIPKFVQNYLLNLLAKCSRIINKLKLDMFNLWKNRGRKNDEADS</sequence>
<evidence type="ECO:0000256" key="1">
    <source>
        <dbReference type="SAM" id="Phobius"/>
    </source>
</evidence>
<feature type="transmembrane region" description="Helical" evidence="1">
    <location>
        <begin position="20"/>
        <end position="40"/>
    </location>
</feature>
<proteinExistence type="predicted"/>
<keyword evidence="1" id="KW-0812">Transmembrane</keyword>
<accession>A0A1H9LZH5</accession>
<protein>
    <submittedName>
        <fullName evidence="2">Spore cortex biosynthesis protein YabQ</fullName>
    </submittedName>
</protein>
<dbReference type="EMBL" id="FOES01000054">
    <property type="protein sequence ID" value="SER16846.1"/>
    <property type="molecule type" value="Genomic_DNA"/>
</dbReference>
<reference evidence="2 3" key="1">
    <citation type="submission" date="2016-10" db="EMBL/GenBank/DDBJ databases">
        <authorList>
            <person name="de Groot N.N."/>
        </authorList>
    </citation>
    <scope>NUCLEOTIDE SEQUENCE [LARGE SCALE GENOMIC DNA]</scope>
    <source>
        <strain evidence="2 3">DSM 21633</strain>
    </source>
</reference>
<feature type="transmembrane region" description="Helical" evidence="1">
    <location>
        <begin position="100"/>
        <end position="122"/>
    </location>
</feature>
<dbReference type="AlphaFoldDB" id="A0A1H9LZH5"/>
<name>A0A1H9LZH5_9BACI</name>
<evidence type="ECO:0000313" key="3">
    <source>
        <dbReference type="Proteomes" id="UP000199427"/>
    </source>
</evidence>
<dbReference type="Proteomes" id="UP000199427">
    <property type="component" value="Unassembled WGS sequence"/>
</dbReference>
<feature type="transmembrane region" description="Helical" evidence="1">
    <location>
        <begin position="47"/>
        <end position="63"/>
    </location>
</feature>
<keyword evidence="1" id="KW-0472">Membrane</keyword>
<dbReference type="STRING" id="571933.SAMN05216362_1544"/>
<dbReference type="InterPro" id="IPR019074">
    <property type="entry name" value="YabQ"/>
</dbReference>
<keyword evidence="1" id="KW-1133">Transmembrane helix</keyword>
<gene>
    <name evidence="2" type="ORF">SAMN05216362_1544</name>
</gene>
<evidence type="ECO:0000313" key="2">
    <source>
        <dbReference type="EMBL" id="SER16846.1"/>
    </source>
</evidence>
<organism evidence="2 3">
    <name type="scientific">Piscibacillus halophilus</name>
    <dbReference type="NCBI Taxonomy" id="571933"/>
    <lineage>
        <taxon>Bacteria</taxon>
        <taxon>Bacillati</taxon>
        <taxon>Bacillota</taxon>
        <taxon>Bacilli</taxon>
        <taxon>Bacillales</taxon>
        <taxon>Bacillaceae</taxon>
        <taxon>Piscibacillus</taxon>
    </lineage>
</organism>
<keyword evidence="3" id="KW-1185">Reference proteome</keyword>